<keyword evidence="2" id="KW-1185">Reference proteome</keyword>
<evidence type="ECO:0000313" key="1">
    <source>
        <dbReference type="EMBL" id="QNN55216.1"/>
    </source>
</evidence>
<accession>A0A7G9RHZ1</accession>
<organism evidence="1 2">
    <name type="scientific">Nocardioides mesophilus</name>
    <dbReference type="NCBI Taxonomy" id="433659"/>
    <lineage>
        <taxon>Bacteria</taxon>
        <taxon>Bacillati</taxon>
        <taxon>Actinomycetota</taxon>
        <taxon>Actinomycetes</taxon>
        <taxon>Propionibacteriales</taxon>
        <taxon>Nocardioidaceae</taxon>
        <taxon>Nocardioides</taxon>
    </lineage>
</organism>
<dbReference type="AlphaFoldDB" id="A0A7G9RHZ1"/>
<protein>
    <submittedName>
        <fullName evidence="1">Uncharacterized protein</fullName>
    </submittedName>
</protein>
<dbReference type="RefSeq" id="WP_187581056.1">
    <property type="nucleotide sequence ID" value="NZ_CP060713.1"/>
</dbReference>
<gene>
    <name evidence="1" type="ORF">H9L09_06230</name>
</gene>
<evidence type="ECO:0000313" key="2">
    <source>
        <dbReference type="Proteomes" id="UP000515947"/>
    </source>
</evidence>
<proteinExistence type="predicted"/>
<reference evidence="1 2" key="1">
    <citation type="submission" date="2020-08" db="EMBL/GenBank/DDBJ databases">
        <title>Genome sequence of Nocardioides mesophilus KACC 16243T.</title>
        <authorList>
            <person name="Hyun D.-W."/>
            <person name="Bae J.-W."/>
        </authorList>
    </citation>
    <scope>NUCLEOTIDE SEQUENCE [LARGE SCALE GENOMIC DNA]</scope>
    <source>
        <strain evidence="1 2">KACC 16243</strain>
    </source>
</reference>
<dbReference type="EMBL" id="CP060713">
    <property type="protein sequence ID" value="QNN55216.1"/>
    <property type="molecule type" value="Genomic_DNA"/>
</dbReference>
<name>A0A7G9RHZ1_9ACTN</name>
<dbReference type="KEGG" id="nmes:H9L09_06230"/>
<dbReference type="Proteomes" id="UP000515947">
    <property type="component" value="Chromosome"/>
</dbReference>
<sequence length="48" mass="5046">MPVLAYARPGLRDSIHPGTNGWLIADEIPLSSGIADALDQGGMRNSPN</sequence>